<comment type="caution">
    <text evidence="6">The sequence shown here is derived from an EMBL/GenBank/DDBJ whole genome shotgun (WGS) entry which is preliminary data.</text>
</comment>
<keyword evidence="2" id="KW-0479">Metal-binding</keyword>
<dbReference type="SUPFAM" id="SSF51556">
    <property type="entry name" value="Metallo-dependent hydrolases"/>
    <property type="match status" value="1"/>
</dbReference>
<keyword evidence="4" id="KW-0862">Zinc</keyword>
<dbReference type="InterPro" id="IPR051607">
    <property type="entry name" value="Metallo-dep_hydrolases"/>
</dbReference>
<evidence type="ECO:0000313" key="7">
    <source>
        <dbReference type="Proteomes" id="UP001305779"/>
    </source>
</evidence>
<dbReference type="Proteomes" id="UP001305779">
    <property type="component" value="Unassembled WGS sequence"/>
</dbReference>
<accession>A0ABR0EQ13</accession>
<dbReference type="PANTHER" id="PTHR11271">
    <property type="entry name" value="GUANINE DEAMINASE"/>
    <property type="match status" value="1"/>
</dbReference>
<proteinExistence type="predicted"/>
<evidence type="ECO:0000259" key="5">
    <source>
        <dbReference type="Pfam" id="PF01979"/>
    </source>
</evidence>
<evidence type="ECO:0000256" key="2">
    <source>
        <dbReference type="ARBA" id="ARBA00022723"/>
    </source>
</evidence>
<protein>
    <recommendedName>
        <fullName evidence="5">Amidohydrolase-related domain-containing protein</fullName>
    </recommendedName>
</protein>
<dbReference type="Gene3D" id="2.30.40.10">
    <property type="entry name" value="Urease, subunit C, domain 1"/>
    <property type="match status" value="1"/>
</dbReference>
<dbReference type="Gene3D" id="3.20.20.140">
    <property type="entry name" value="Metal-dependent hydrolases"/>
    <property type="match status" value="1"/>
</dbReference>
<reference evidence="6 7" key="1">
    <citation type="journal article" date="2023" name="G3 (Bethesda)">
        <title>A chromosome-level genome assembly of Zasmidium syzygii isolated from banana leaves.</title>
        <authorList>
            <person name="van Westerhoven A.C."/>
            <person name="Mehrabi R."/>
            <person name="Talebi R."/>
            <person name="Steentjes M.B.F."/>
            <person name="Corcolon B."/>
            <person name="Chong P.A."/>
            <person name="Kema G.H.J."/>
            <person name="Seidl M.F."/>
        </authorList>
    </citation>
    <scope>NUCLEOTIDE SEQUENCE [LARGE SCALE GENOMIC DNA]</scope>
    <source>
        <strain evidence="6 7">P124</strain>
    </source>
</reference>
<dbReference type="EMBL" id="JAXOVC010000003">
    <property type="protein sequence ID" value="KAK4503702.1"/>
    <property type="molecule type" value="Genomic_DNA"/>
</dbReference>
<sequence length="455" mass="50127">MSSGPRIYVGRIVHPKSLKQLEILPQAALGVRENGKIAFLERQLPDPPALKTMYAAEGFVDAMTIYLKPSEFLFPGMIDTHLHAPQWPNLALGMEGELRDWVENYTDPMEASYSDNDKARRVYSDVVSTTLKLGSTTVAYNTTHHVEATNILAKTAFDKGQRAIVGKMSITQGSTHGNWEDSIEESLAASERDLEFMKALDPERRLVHPCVQPRGGPYCPPELMAGLGEQREKYDAYVQGHMCETQSDIDRTLALHTPHTSYTAMYKSHNLLTPKSIMAHCIHLQPTDISNLLSTGAGVAHNPNSNTCLRDGICRVRDLLSAGIKVGLGTDCSAGYMPSIHSAMRSASNVSRNLAMQTGEERYILGFSELVFLATLGGAEVLDMRDRIGSFEEGKEFDALVVDVEGVISVEEGMWGEGSGRDEDLVKKWVFLGDDRTIRKVFVRGRLVGGHDVDG</sequence>
<dbReference type="PANTHER" id="PTHR11271:SF6">
    <property type="entry name" value="GUANINE DEAMINASE"/>
    <property type="match status" value="1"/>
</dbReference>
<evidence type="ECO:0000313" key="6">
    <source>
        <dbReference type="EMBL" id="KAK4503702.1"/>
    </source>
</evidence>
<dbReference type="InterPro" id="IPR032466">
    <property type="entry name" value="Metal_Hydrolase"/>
</dbReference>
<evidence type="ECO:0000256" key="4">
    <source>
        <dbReference type="ARBA" id="ARBA00022833"/>
    </source>
</evidence>
<evidence type="ECO:0000256" key="3">
    <source>
        <dbReference type="ARBA" id="ARBA00022801"/>
    </source>
</evidence>
<keyword evidence="3" id="KW-0378">Hydrolase</keyword>
<evidence type="ECO:0000256" key="1">
    <source>
        <dbReference type="ARBA" id="ARBA00001947"/>
    </source>
</evidence>
<name>A0ABR0EQ13_ZASCE</name>
<keyword evidence="7" id="KW-1185">Reference proteome</keyword>
<gene>
    <name evidence="6" type="ORF">PRZ48_004617</name>
</gene>
<feature type="domain" description="Amidohydrolase-related" evidence="5">
    <location>
        <begin position="72"/>
        <end position="448"/>
    </location>
</feature>
<dbReference type="InterPro" id="IPR011059">
    <property type="entry name" value="Metal-dep_hydrolase_composite"/>
</dbReference>
<dbReference type="InterPro" id="IPR006680">
    <property type="entry name" value="Amidohydro-rel"/>
</dbReference>
<organism evidence="6 7">
    <name type="scientific">Zasmidium cellare</name>
    <name type="common">Wine cellar mold</name>
    <name type="synonym">Racodium cellare</name>
    <dbReference type="NCBI Taxonomy" id="395010"/>
    <lineage>
        <taxon>Eukaryota</taxon>
        <taxon>Fungi</taxon>
        <taxon>Dikarya</taxon>
        <taxon>Ascomycota</taxon>
        <taxon>Pezizomycotina</taxon>
        <taxon>Dothideomycetes</taxon>
        <taxon>Dothideomycetidae</taxon>
        <taxon>Mycosphaerellales</taxon>
        <taxon>Mycosphaerellaceae</taxon>
        <taxon>Zasmidium</taxon>
    </lineage>
</organism>
<dbReference type="Pfam" id="PF01979">
    <property type="entry name" value="Amidohydro_1"/>
    <property type="match status" value="1"/>
</dbReference>
<comment type="cofactor">
    <cofactor evidence="1">
        <name>Zn(2+)</name>
        <dbReference type="ChEBI" id="CHEBI:29105"/>
    </cofactor>
</comment>